<name>A0ABV2Q599_9BURK</name>
<feature type="domain" description="DUF6680" evidence="1">
    <location>
        <begin position="11"/>
        <end position="178"/>
    </location>
</feature>
<gene>
    <name evidence="2" type="ORF">ABIE13_001306</name>
</gene>
<reference evidence="2 3" key="1">
    <citation type="submission" date="2024-06" db="EMBL/GenBank/DDBJ databases">
        <title>Sorghum-associated microbial communities from plants grown in Nebraska, USA.</title>
        <authorList>
            <person name="Schachtman D."/>
        </authorList>
    </citation>
    <scope>NUCLEOTIDE SEQUENCE [LARGE SCALE GENOMIC DNA]</scope>
    <source>
        <strain evidence="2 3">2709</strain>
    </source>
</reference>
<dbReference type="EMBL" id="JBEPSH010000002">
    <property type="protein sequence ID" value="MET4576206.1"/>
    <property type="molecule type" value="Genomic_DNA"/>
</dbReference>
<protein>
    <recommendedName>
        <fullName evidence="1">DUF6680 domain-containing protein</fullName>
    </recommendedName>
</protein>
<keyword evidence="3" id="KW-1185">Reference proteome</keyword>
<evidence type="ECO:0000259" key="1">
    <source>
        <dbReference type="Pfam" id="PF20385"/>
    </source>
</evidence>
<dbReference type="InterPro" id="IPR046502">
    <property type="entry name" value="DUF6680"/>
</dbReference>
<sequence length="181" mass="20107">MAIEIDWSLRLADVLVVLATAVSPFIAVQASEKLRASASARDAREKVFHTLMSTRGARMTPDHVAALNRIDLVFPAQKFSDVSDAWNLYMRHLSIGQPEAERAGDAHFEKGGRLFMSLLKAMAMALNTPFSETTLQHNAYYPIGYIHNEQQSYLLRDAALQVLKGEQAIAIKPTENKPHSS</sequence>
<accession>A0ABV2Q599</accession>
<organism evidence="2 3">
    <name type="scientific">Ottowia thiooxydans</name>
    <dbReference type="NCBI Taxonomy" id="219182"/>
    <lineage>
        <taxon>Bacteria</taxon>
        <taxon>Pseudomonadati</taxon>
        <taxon>Pseudomonadota</taxon>
        <taxon>Betaproteobacteria</taxon>
        <taxon>Burkholderiales</taxon>
        <taxon>Comamonadaceae</taxon>
        <taxon>Ottowia</taxon>
    </lineage>
</organism>
<evidence type="ECO:0000313" key="3">
    <source>
        <dbReference type="Proteomes" id="UP001549320"/>
    </source>
</evidence>
<dbReference type="Pfam" id="PF20385">
    <property type="entry name" value="DUF6680"/>
    <property type="match status" value="1"/>
</dbReference>
<dbReference type="Proteomes" id="UP001549320">
    <property type="component" value="Unassembled WGS sequence"/>
</dbReference>
<evidence type="ECO:0000313" key="2">
    <source>
        <dbReference type="EMBL" id="MET4576206.1"/>
    </source>
</evidence>
<dbReference type="RefSeq" id="WP_354442162.1">
    <property type="nucleotide sequence ID" value="NZ_JBEPSH010000002.1"/>
</dbReference>
<proteinExistence type="predicted"/>
<comment type="caution">
    <text evidence="2">The sequence shown here is derived from an EMBL/GenBank/DDBJ whole genome shotgun (WGS) entry which is preliminary data.</text>
</comment>